<dbReference type="InterPro" id="IPR000524">
    <property type="entry name" value="Tscrpt_reg_HTH_GntR"/>
</dbReference>
<dbReference type="EMBL" id="WTUZ01000034">
    <property type="protein sequence ID" value="MZQ85716.1"/>
    <property type="molecule type" value="Genomic_DNA"/>
</dbReference>
<feature type="domain" description="HTH gntR-type" evidence="4">
    <location>
        <begin position="1"/>
        <end position="69"/>
    </location>
</feature>
<evidence type="ECO:0000313" key="6">
    <source>
        <dbReference type="Proteomes" id="UP000481087"/>
    </source>
</evidence>
<dbReference type="GO" id="GO:0045892">
    <property type="term" value="P:negative regulation of DNA-templated transcription"/>
    <property type="evidence" value="ECO:0007669"/>
    <property type="project" value="TreeGrafter"/>
</dbReference>
<dbReference type="InterPro" id="IPR036388">
    <property type="entry name" value="WH-like_DNA-bd_sf"/>
</dbReference>
<proteinExistence type="predicted"/>
<protein>
    <submittedName>
        <fullName evidence="5">UTRA domain-containing protein</fullName>
    </submittedName>
</protein>
<dbReference type="InterPro" id="IPR050679">
    <property type="entry name" value="Bact_HTH_transcr_reg"/>
</dbReference>
<accession>A0A6L8V7U3</accession>
<organism evidence="5 6">
    <name type="scientific">Paenibacillus silvestris</name>
    <dbReference type="NCBI Taxonomy" id="2606219"/>
    <lineage>
        <taxon>Bacteria</taxon>
        <taxon>Bacillati</taxon>
        <taxon>Bacillota</taxon>
        <taxon>Bacilli</taxon>
        <taxon>Bacillales</taxon>
        <taxon>Paenibacillaceae</taxon>
        <taxon>Paenibacillus</taxon>
    </lineage>
</organism>
<dbReference type="GO" id="GO:0003677">
    <property type="term" value="F:DNA binding"/>
    <property type="evidence" value="ECO:0007669"/>
    <property type="project" value="UniProtKB-KW"/>
</dbReference>
<evidence type="ECO:0000256" key="2">
    <source>
        <dbReference type="ARBA" id="ARBA00023125"/>
    </source>
</evidence>
<dbReference type="Gene3D" id="1.10.10.10">
    <property type="entry name" value="Winged helix-like DNA-binding domain superfamily/Winged helix DNA-binding domain"/>
    <property type="match status" value="1"/>
</dbReference>
<dbReference type="PRINTS" id="PR00035">
    <property type="entry name" value="HTHGNTR"/>
</dbReference>
<keyword evidence="1" id="KW-0805">Transcription regulation</keyword>
<dbReference type="SUPFAM" id="SSF46785">
    <property type="entry name" value="Winged helix' DNA-binding domain"/>
    <property type="match status" value="1"/>
</dbReference>
<dbReference type="PANTHER" id="PTHR44846:SF17">
    <property type="entry name" value="GNTR-FAMILY TRANSCRIPTIONAL REGULATOR"/>
    <property type="match status" value="1"/>
</dbReference>
<dbReference type="InterPro" id="IPR011663">
    <property type="entry name" value="UTRA"/>
</dbReference>
<dbReference type="AlphaFoldDB" id="A0A6L8V7U3"/>
<name>A0A6L8V7U3_9BACL</name>
<evidence type="ECO:0000256" key="3">
    <source>
        <dbReference type="ARBA" id="ARBA00023163"/>
    </source>
</evidence>
<dbReference type="InterPro" id="IPR028978">
    <property type="entry name" value="Chorismate_lyase_/UTRA_dom_sf"/>
</dbReference>
<dbReference type="RefSeq" id="WP_161410041.1">
    <property type="nucleotide sequence ID" value="NZ_WTUZ01000034.1"/>
</dbReference>
<evidence type="ECO:0000259" key="4">
    <source>
        <dbReference type="PROSITE" id="PS50949"/>
    </source>
</evidence>
<dbReference type="SUPFAM" id="SSF64288">
    <property type="entry name" value="Chorismate lyase-like"/>
    <property type="match status" value="1"/>
</dbReference>
<dbReference type="Pfam" id="PF07702">
    <property type="entry name" value="UTRA"/>
    <property type="match status" value="1"/>
</dbReference>
<dbReference type="SMART" id="SM00345">
    <property type="entry name" value="HTH_GNTR"/>
    <property type="match status" value="1"/>
</dbReference>
<dbReference type="Pfam" id="PF00392">
    <property type="entry name" value="GntR"/>
    <property type="match status" value="1"/>
</dbReference>
<dbReference type="CDD" id="cd07377">
    <property type="entry name" value="WHTH_GntR"/>
    <property type="match status" value="1"/>
</dbReference>
<dbReference type="SMART" id="SM00866">
    <property type="entry name" value="UTRA"/>
    <property type="match status" value="1"/>
</dbReference>
<evidence type="ECO:0000313" key="5">
    <source>
        <dbReference type="EMBL" id="MZQ85716.1"/>
    </source>
</evidence>
<dbReference type="GO" id="GO:0003700">
    <property type="term" value="F:DNA-binding transcription factor activity"/>
    <property type="evidence" value="ECO:0007669"/>
    <property type="project" value="InterPro"/>
</dbReference>
<dbReference type="Gene3D" id="3.40.1410.10">
    <property type="entry name" value="Chorismate lyase-like"/>
    <property type="match status" value="1"/>
</dbReference>
<keyword evidence="2" id="KW-0238">DNA-binding</keyword>
<comment type="caution">
    <text evidence="5">The sequence shown here is derived from an EMBL/GenBank/DDBJ whole genome shotgun (WGS) entry which is preliminary data.</text>
</comment>
<sequence>MFEEMDIMDHLIQMIQSGKYEPDDKLPSENEIADWFKVPRITARKAYERLQELGYIYSKQGKGSFVQDRNLRIPLVLSANKSFSQKMIELGYQYESKNIFCEPIEFNHKIYETLGVEETDRVYKIGRLRIIDGRPIALHISYIAESVFPDIERSGKDITSMFTYYKSQGYENFQSTESTLRLTHPSKYERELLACSSLIPLLVLECQCKDSESGRTLEYSKTMYRGDLFTYVI</sequence>
<dbReference type="PROSITE" id="PS50949">
    <property type="entry name" value="HTH_GNTR"/>
    <property type="match status" value="1"/>
</dbReference>
<gene>
    <name evidence="5" type="ORF">GQF01_26790</name>
</gene>
<evidence type="ECO:0000256" key="1">
    <source>
        <dbReference type="ARBA" id="ARBA00023015"/>
    </source>
</evidence>
<dbReference type="Proteomes" id="UP000481087">
    <property type="component" value="Unassembled WGS sequence"/>
</dbReference>
<dbReference type="PANTHER" id="PTHR44846">
    <property type="entry name" value="MANNOSYL-D-GLYCERATE TRANSPORT/METABOLISM SYSTEM REPRESSOR MNGR-RELATED"/>
    <property type="match status" value="1"/>
</dbReference>
<keyword evidence="6" id="KW-1185">Reference proteome</keyword>
<reference evidence="5 6" key="1">
    <citation type="submission" date="2019-12" db="EMBL/GenBank/DDBJ databases">
        <title>Paenibacillus sp. nov. sp. isolated from soil.</title>
        <authorList>
            <person name="Kim J."/>
            <person name="Jeong S.E."/>
            <person name="Jung H.S."/>
            <person name="Jeon C.O."/>
        </authorList>
    </citation>
    <scope>NUCLEOTIDE SEQUENCE [LARGE SCALE GENOMIC DNA]</scope>
    <source>
        <strain evidence="5 6">5J-6</strain>
    </source>
</reference>
<dbReference type="InterPro" id="IPR036390">
    <property type="entry name" value="WH_DNA-bd_sf"/>
</dbReference>
<keyword evidence="3" id="KW-0804">Transcription</keyword>